<dbReference type="SUPFAM" id="SSF57667">
    <property type="entry name" value="beta-beta-alpha zinc fingers"/>
    <property type="match status" value="1"/>
</dbReference>
<keyword evidence="4" id="KW-0863">Zinc-finger</keyword>
<dbReference type="InterPro" id="IPR051868">
    <property type="entry name" value="ZN346_ZMAT4"/>
</dbReference>
<name>A0A8I3WK45_CALJA</name>
<sequence>CTKQYINNSQSIAHYGSKKHPSNNRLKYGLHPGDASCKKKKLNATNGNDADKVRKNSGCCRMCSLSFLSSVSDSRQNRGKINQRRLVLVISSKTILQTTKLRGPLRCDICKVSINTIHNNRSHMKGSKTQSLLKRK</sequence>
<proteinExistence type="predicted"/>
<dbReference type="GO" id="GO:0005634">
    <property type="term" value="C:nucleus"/>
    <property type="evidence" value="ECO:0007669"/>
    <property type="project" value="UniProtKB-SubCell"/>
</dbReference>
<dbReference type="PANTHER" id="PTHR46144">
    <property type="entry name" value="ZINC FINGER PROTEIN 385B-LIKE"/>
    <property type="match status" value="1"/>
</dbReference>
<evidence type="ECO:0000313" key="8">
    <source>
        <dbReference type="Proteomes" id="UP000008225"/>
    </source>
</evidence>
<dbReference type="Ensembl" id="ENSCJAT00000141740.1">
    <property type="protein sequence ID" value="ENSCJAP00000084559.1"/>
    <property type="gene ID" value="ENSCJAG00000076170.1"/>
</dbReference>
<keyword evidence="8" id="KW-1185">Reference proteome</keyword>
<dbReference type="OMA" id="RCDICKV"/>
<dbReference type="AlphaFoldDB" id="A0A8I3WK45"/>
<evidence type="ECO:0000256" key="2">
    <source>
        <dbReference type="ARBA" id="ARBA00022723"/>
    </source>
</evidence>
<evidence type="ECO:0000256" key="1">
    <source>
        <dbReference type="ARBA" id="ARBA00004123"/>
    </source>
</evidence>
<reference evidence="7" key="2">
    <citation type="submission" date="2025-08" db="UniProtKB">
        <authorList>
            <consortium name="Ensembl"/>
        </authorList>
    </citation>
    <scope>IDENTIFICATION</scope>
</reference>
<evidence type="ECO:0000256" key="6">
    <source>
        <dbReference type="ARBA" id="ARBA00023242"/>
    </source>
</evidence>
<evidence type="ECO:0008006" key="9">
    <source>
        <dbReference type="Google" id="ProtNLM"/>
    </source>
</evidence>
<keyword evidence="2" id="KW-0479">Metal-binding</keyword>
<comment type="subcellular location">
    <subcellularLocation>
        <location evidence="1">Nucleus</location>
    </subcellularLocation>
</comment>
<evidence type="ECO:0000313" key="7">
    <source>
        <dbReference type="Ensembl" id="ENSCJAP00000084559.1"/>
    </source>
</evidence>
<keyword evidence="3" id="KW-0677">Repeat</keyword>
<keyword evidence="5" id="KW-0862">Zinc</keyword>
<organism evidence="7 8">
    <name type="scientific">Callithrix jacchus</name>
    <name type="common">White-tufted-ear marmoset</name>
    <name type="synonym">Simia Jacchus</name>
    <dbReference type="NCBI Taxonomy" id="9483"/>
    <lineage>
        <taxon>Eukaryota</taxon>
        <taxon>Metazoa</taxon>
        <taxon>Chordata</taxon>
        <taxon>Craniata</taxon>
        <taxon>Vertebrata</taxon>
        <taxon>Euteleostomi</taxon>
        <taxon>Mammalia</taxon>
        <taxon>Eutheria</taxon>
        <taxon>Euarchontoglires</taxon>
        <taxon>Primates</taxon>
        <taxon>Haplorrhini</taxon>
        <taxon>Platyrrhini</taxon>
        <taxon>Cebidae</taxon>
        <taxon>Callitrichinae</taxon>
        <taxon>Callithrix</taxon>
        <taxon>Callithrix</taxon>
    </lineage>
</organism>
<dbReference type="Proteomes" id="UP000008225">
    <property type="component" value="Chromosome 13"/>
</dbReference>
<protein>
    <recommendedName>
        <fullName evidence="9">C2H2-type domain-containing protein</fullName>
    </recommendedName>
</protein>
<dbReference type="InterPro" id="IPR036236">
    <property type="entry name" value="Znf_C2H2_sf"/>
</dbReference>
<reference evidence="7" key="3">
    <citation type="submission" date="2025-09" db="UniProtKB">
        <authorList>
            <consortium name="Ensembl"/>
        </authorList>
    </citation>
    <scope>IDENTIFICATION</scope>
</reference>
<reference evidence="7 8" key="1">
    <citation type="submission" date="2009-03" db="EMBL/GenBank/DDBJ databases">
        <authorList>
            <person name="Warren W."/>
            <person name="Ye L."/>
            <person name="Minx P."/>
            <person name="Worley K."/>
            <person name="Gibbs R."/>
            <person name="Wilson R.K."/>
        </authorList>
    </citation>
    <scope>NUCLEOTIDE SEQUENCE [LARGE SCALE GENOMIC DNA]</scope>
</reference>
<dbReference type="GO" id="GO:0008270">
    <property type="term" value="F:zinc ion binding"/>
    <property type="evidence" value="ECO:0007669"/>
    <property type="project" value="UniProtKB-KW"/>
</dbReference>
<evidence type="ECO:0000256" key="4">
    <source>
        <dbReference type="ARBA" id="ARBA00022771"/>
    </source>
</evidence>
<evidence type="ECO:0000256" key="5">
    <source>
        <dbReference type="ARBA" id="ARBA00022833"/>
    </source>
</evidence>
<keyword evidence="6" id="KW-0539">Nucleus</keyword>
<evidence type="ECO:0000256" key="3">
    <source>
        <dbReference type="ARBA" id="ARBA00022737"/>
    </source>
</evidence>
<accession>A0A8I3WK45</accession>
<dbReference type="PANTHER" id="PTHR46144:SF3">
    <property type="entry name" value="ZINC FINGER MATRIN-TYPE PROTEIN 4"/>
    <property type="match status" value="1"/>
</dbReference>